<dbReference type="EMBL" id="FTMP01000001">
    <property type="protein sequence ID" value="SIP89311.1"/>
    <property type="molecule type" value="Genomic_DNA"/>
</dbReference>
<dbReference type="RefSeq" id="WP_076423519.1">
    <property type="nucleotide sequence ID" value="NZ_FTMP01000001.1"/>
</dbReference>
<protein>
    <submittedName>
        <fullName evidence="1">Mu-like prophage protein gp16</fullName>
    </submittedName>
</protein>
<dbReference type="Proteomes" id="UP000185841">
    <property type="component" value="Unassembled WGS sequence"/>
</dbReference>
<name>A0A1N6NB64_AQUAC</name>
<sequence length="188" mass="21086">MAVNKGTLSKIHIARQQLAMDDDIYRGLLARVAGVRSAKELNERQAGAVLREFERLGFKPQPSKRTKGKPHNFNQLPGEIEVIEAQLAEMKLSWSYADSIAKQMFGIPKVAWLKKPEQFKAVLAALHVEQQKRGLLEQVETLCQELGVTGPEMVAGLEQLPKGWQRQRPILKLLVETLSAIAVARREV</sequence>
<dbReference type="Pfam" id="PF06252">
    <property type="entry name" value="GemA"/>
    <property type="match status" value="1"/>
</dbReference>
<organism evidence="1 2">
    <name type="scientific">Aquipseudomonas alcaligenes</name>
    <name type="common">Pseudomonas alcaligenes</name>
    <dbReference type="NCBI Taxonomy" id="43263"/>
    <lineage>
        <taxon>Bacteria</taxon>
        <taxon>Pseudomonadati</taxon>
        <taxon>Pseudomonadota</taxon>
        <taxon>Gammaproteobacteria</taxon>
        <taxon>Pseudomonadales</taxon>
        <taxon>Pseudomonadaceae</taxon>
        <taxon>Aquipseudomonas</taxon>
    </lineage>
</organism>
<evidence type="ECO:0000313" key="1">
    <source>
        <dbReference type="EMBL" id="SIP89311.1"/>
    </source>
</evidence>
<reference evidence="1 2" key="1">
    <citation type="submission" date="2017-01" db="EMBL/GenBank/DDBJ databases">
        <authorList>
            <person name="Mah S.A."/>
            <person name="Swanson W.J."/>
            <person name="Moy G.W."/>
            <person name="Vacquier V.D."/>
        </authorList>
    </citation>
    <scope>NUCLEOTIDE SEQUENCE [LARGE SCALE GENOMIC DNA]</scope>
    <source>
        <strain evidence="1 2">RU36E</strain>
    </source>
</reference>
<gene>
    <name evidence="1" type="ORF">SAMN05878282_101191</name>
</gene>
<dbReference type="InterPro" id="IPR009363">
    <property type="entry name" value="Phage_Mu_Gp16"/>
</dbReference>
<accession>A0A1N6NB64</accession>
<evidence type="ECO:0000313" key="2">
    <source>
        <dbReference type="Proteomes" id="UP000185841"/>
    </source>
</evidence>
<proteinExistence type="predicted"/>
<dbReference type="AlphaFoldDB" id="A0A1N6NB64"/>